<reference evidence="6" key="1">
    <citation type="submission" date="2015-10" db="EMBL/GenBank/DDBJ databases">
        <title>Description of Candidatus Tenderia electrophaga gen. nov, sp. nov., an Uncultivated Electroautotroph from a Biocathode Enrichment.</title>
        <authorList>
            <person name="Eddie B.J."/>
            <person name="Malanoski A.P."/>
            <person name="Wang Z."/>
            <person name="Hall R.J."/>
            <person name="Oh S.D."/>
            <person name="Heiner C."/>
            <person name="Lin B."/>
            <person name="Strycharz-Glaven S.M."/>
        </authorList>
    </citation>
    <scope>NUCLEOTIDE SEQUENCE [LARGE SCALE GENOMIC DNA]</scope>
    <source>
        <strain evidence="6">NRL1</strain>
    </source>
</reference>
<organism evidence="6 7">
    <name type="scientific">Candidatus Tenderia electrophaga</name>
    <dbReference type="NCBI Taxonomy" id="1748243"/>
    <lineage>
        <taxon>Bacteria</taxon>
        <taxon>Pseudomonadati</taxon>
        <taxon>Pseudomonadota</taxon>
        <taxon>Gammaproteobacteria</taxon>
        <taxon>Candidatus Tenderiales</taxon>
        <taxon>Candidatus Tenderiaceae</taxon>
        <taxon>Candidatus Tenderia</taxon>
    </lineage>
</organism>
<dbReference type="InterPro" id="IPR027417">
    <property type="entry name" value="P-loop_NTPase"/>
</dbReference>
<sequence length="255" mass="28324">MSLLTTQQLDLTIGGKQVCTGLDLAIEPGQRWALLGRNGVGKTTLLHCLAGLRRGDGGTITLAGDNLARLSPSLIARRLGVLFQRQEDAFPATVMETALIGRHPYLKSWQWETQQDEQLALDALQQLQIDHLAQRQVDTLSGGERQRLALATLLTQRPKLLLLDEPSNHLDIHQQVKVLELLNQWSAQAERACLMTLHDINLAARYCSHAVLLFGHGEVVSGTIEATLTEHNLERLYLHAMRKLTGDWGQAFLPL</sequence>
<dbReference type="SMART" id="SM00382">
    <property type="entry name" value="AAA"/>
    <property type="match status" value="1"/>
</dbReference>
<name>A0A0S2TB84_9GAMM</name>
<dbReference type="InterPro" id="IPR003439">
    <property type="entry name" value="ABC_transporter-like_ATP-bd"/>
</dbReference>
<evidence type="ECO:0000313" key="7">
    <source>
        <dbReference type="Proteomes" id="UP000055136"/>
    </source>
</evidence>
<dbReference type="Gene3D" id="3.40.50.300">
    <property type="entry name" value="P-loop containing nucleotide triphosphate hydrolases"/>
    <property type="match status" value="1"/>
</dbReference>
<dbReference type="InterPro" id="IPR003593">
    <property type="entry name" value="AAA+_ATPase"/>
</dbReference>
<keyword evidence="2" id="KW-0813">Transport</keyword>
<evidence type="ECO:0000256" key="2">
    <source>
        <dbReference type="ARBA" id="ARBA00022448"/>
    </source>
</evidence>
<keyword evidence="7" id="KW-1185">Reference proteome</keyword>
<dbReference type="PANTHER" id="PTHR42794:SF2">
    <property type="entry name" value="ABC TRANSPORTER ATP-BINDING PROTEIN"/>
    <property type="match status" value="1"/>
</dbReference>
<dbReference type="KEGG" id="tee:Tel_03905"/>
<dbReference type="GO" id="GO:0016887">
    <property type="term" value="F:ATP hydrolysis activity"/>
    <property type="evidence" value="ECO:0007669"/>
    <property type="project" value="InterPro"/>
</dbReference>
<dbReference type="AlphaFoldDB" id="A0A0S2TB84"/>
<accession>A0A0S2TB84</accession>
<evidence type="ECO:0000259" key="5">
    <source>
        <dbReference type="PROSITE" id="PS50893"/>
    </source>
</evidence>
<comment type="similarity">
    <text evidence="1">Belongs to the ABC transporter superfamily.</text>
</comment>
<dbReference type="Pfam" id="PF00005">
    <property type="entry name" value="ABC_tran"/>
    <property type="match status" value="1"/>
</dbReference>
<feature type="domain" description="ABC transporter" evidence="5">
    <location>
        <begin position="4"/>
        <end position="240"/>
    </location>
</feature>
<evidence type="ECO:0000313" key="6">
    <source>
        <dbReference type="EMBL" id="ALP52355.1"/>
    </source>
</evidence>
<evidence type="ECO:0000256" key="1">
    <source>
        <dbReference type="ARBA" id="ARBA00005417"/>
    </source>
</evidence>
<dbReference type="PROSITE" id="PS50893">
    <property type="entry name" value="ABC_TRANSPORTER_2"/>
    <property type="match status" value="1"/>
</dbReference>
<keyword evidence="3" id="KW-0547">Nucleotide-binding</keyword>
<gene>
    <name evidence="6" type="ORF">Tel_03905</name>
</gene>
<dbReference type="GO" id="GO:0005524">
    <property type="term" value="F:ATP binding"/>
    <property type="evidence" value="ECO:0007669"/>
    <property type="project" value="UniProtKB-KW"/>
</dbReference>
<keyword evidence="4" id="KW-0067">ATP-binding</keyword>
<evidence type="ECO:0000256" key="4">
    <source>
        <dbReference type="ARBA" id="ARBA00022840"/>
    </source>
</evidence>
<proteinExistence type="inferred from homology"/>
<dbReference type="EMBL" id="CP013099">
    <property type="protein sequence ID" value="ALP52355.1"/>
    <property type="molecule type" value="Genomic_DNA"/>
</dbReference>
<dbReference type="FunFam" id="3.40.50.300:FF:000134">
    <property type="entry name" value="Iron-enterobactin ABC transporter ATP-binding protein"/>
    <property type="match status" value="1"/>
</dbReference>
<dbReference type="STRING" id="1748243.Tel_03905"/>
<dbReference type="CDD" id="cd03214">
    <property type="entry name" value="ABC_Iron-Siderophores_B12_Hemin"/>
    <property type="match status" value="1"/>
</dbReference>
<evidence type="ECO:0000256" key="3">
    <source>
        <dbReference type="ARBA" id="ARBA00022741"/>
    </source>
</evidence>
<dbReference type="PROSITE" id="PS00211">
    <property type="entry name" value="ABC_TRANSPORTER_1"/>
    <property type="match status" value="1"/>
</dbReference>
<dbReference type="InterPro" id="IPR017871">
    <property type="entry name" value="ABC_transporter-like_CS"/>
</dbReference>
<dbReference type="Proteomes" id="UP000055136">
    <property type="component" value="Chromosome"/>
</dbReference>
<dbReference type="SUPFAM" id="SSF52540">
    <property type="entry name" value="P-loop containing nucleoside triphosphate hydrolases"/>
    <property type="match status" value="1"/>
</dbReference>
<dbReference type="PANTHER" id="PTHR42794">
    <property type="entry name" value="HEMIN IMPORT ATP-BINDING PROTEIN HMUV"/>
    <property type="match status" value="1"/>
</dbReference>
<protein>
    <submittedName>
        <fullName evidence="6">ABC transporter</fullName>
    </submittedName>
</protein>